<feature type="transmembrane region" description="Helical" evidence="13">
    <location>
        <begin position="654"/>
        <end position="672"/>
    </location>
</feature>
<dbReference type="FunFam" id="3.90.550.10:FF:000138">
    <property type="entry name" value="Cellulose synthase isolog"/>
    <property type="match status" value="1"/>
</dbReference>
<feature type="binding site" evidence="11">
    <location>
        <position position="117"/>
    </location>
    <ligand>
        <name>UDP-alpha-D-glucose</name>
        <dbReference type="ChEBI" id="CHEBI:58885"/>
    </ligand>
</feature>
<dbReference type="OrthoDB" id="1929172at2759"/>
<dbReference type="Pfam" id="PF03552">
    <property type="entry name" value="Cellulose_synt"/>
    <property type="match status" value="2"/>
</dbReference>
<dbReference type="KEGG" id="nnu:104594272"/>
<evidence type="ECO:0000256" key="2">
    <source>
        <dbReference type="ARBA" id="ARBA00022676"/>
    </source>
</evidence>
<dbReference type="GO" id="GO:0000139">
    <property type="term" value="C:Golgi membrane"/>
    <property type="evidence" value="ECO:0007669"/>
    <property type="project" value="UniProtKB-SubCell"/>
</dbReference>
<feature type="binding site" evidence="11">
    <location>
        <position position="146"/>
    </location>
    <ligand>
        <name>UDP-alpha-D-glucose</name>
        <dbReference type="ChEBI" id="CHEBI:58885"/>
    </ligand>
</feature>
<dbReference type="GO" id="GO:0016760">
    <property type="term" value="F:cellulose synthase (UDP-forming) activity"/>
    <property type="evidence" value="ECO:0007669"/>
    <property type="project" value="InterPro"/>
</dbReference>
<dbReference type="InterPro" id="IPR005150">
    <property type="entry name" value="Cellulose_synth"/>
</dbReference>
<dbReference type="AlphaFoldDB" id="A0A1U7ZWB8"/>
<feature type="transmembrane region" description="Helical" evidence="13">
    <location>
        <begin position="524"/>
        <end position="542"/>
    </location>
</feature>
<feature type="transmembrane region" description="Helical" evidence="13">
    <location>
        <begin position="29"/>
        <end position="47"/>
    </location>
</feature>
<dbReference type="eggNOG" id="ENOG502QS7H">
    <property type="taxonomic scope" value="Eukaryota"/>
</dbReference>
<dbReference type="FunCoup" id="A0A1U7ZWB8">
    <property type="interactions" value="21"/>
</dbReference>
<evidence type="ECO:0000256" key="9">
    <source>
        <dbReference type="ARBA" id="ARBA00037405"/>
    </source>
</evidence>
<evidence type="ECO:0000256" key="3">
    <source>
        <dbReference type="ARBA" id="ARBA00022679"/>
    </source>
</evidence>
<feature type="binding site" evidence="12">
    <location>
        <position position="309"/>
    </location>
    <ligand>
        <name>Mn(2+)</name>
        <dbReference type="ChEBI" id="CHEBI:29035"/>
    </ligand>
</feature>
<dbReference type="STRING" id="4432.A0A1U7ZWB8"/>
<comment type="subcellular location">
    <subcellularLocation>
        <location evidence="1">Golgi apparatus membrane</location>
        <topology evidence="1">Multi-pass membrane protein</topology>
    </subcellularLocation>
</comment>
<evidence type="ECO:0000256" key="11">
    <source>
        <dbReference type="PIRSR" id="PIRSR605150-2"/>
    </source>
</evidence>
<evidence type="ECO:0000256" key="13">
    <source>
        <dbReference type="SAM" id="Phobius"/>
    </source>
</evidence>
<proteinExistence type="predicted"/>
<dbReference type="InParanoid" id="A0A1U7ZWB8"/>
<gene>
    <name evidence="15" type="primary">LOC104594272</name>
</gene>
<keyword evidence="14" id="KW-1185">Reference proteome</keyword>
<dbReference type="GO" id="GO:0071555">
    <property type="term" value="P:cell wall organization"/>
    <property type="evidence" value="ECO:0007669"/>
    <property type="project" value="UniProtKB-KW"/>
</dbReference>
<comment type="function">
    <text evidence="9">Thought to be a Golgi-localized beta-glycan synthase that polymerize the backbones of noncellulosic polysaccharides (hemicelluloses) of plant cell wall.</text>
</comment>
<keyword evidence="7 13" id="KW-0472">Membrane</keyword>
<dbReference type="SUPFAM" id="SSF53448">
    <property type="entry name" value="Nucleotide-diphospho-sugar transferases"/>
    <property type="match status" value="1"/>
</dbReference>
<dbReference type="GO" id="GO:0005886">
    <property type="term" value="C:plasma membrane"/>
    <property type="evidence" value="ECO:0000318"/>
    <property type="project" value="GO_Central"/>
</dbReference>
<keyword evidence="3" id="KW-0808">Transferase</keyword>
<keyword evidence="6" id="KW-0333">Golgi apparatus</keyword>
<dbReference type="GO" id="GO:0009833">
    <property type="term" value="P:plant-type primary cell wall biogenesis"/>
    <property type="evidence" value="ECO:0000318"/>
    <property type="project" value="GO_Central"/>
</dbReference>
<evidence type="ECO:0000256" key="12">
    <source>
        <dbReference type="PIRSR" id="PIRSR605150-3"/>
    </source>
</evidence>
<keyword evidence="2" id="KW-0328">Glycosyltransferase</keyword>
<dbReference type="GeneID" id="104594272"/>
<dbReference type="Gene3D" id="3.90.550.10">
    <property type="entry name" value="Spore Coat Polysaccharide Biosynthesis Protein SpsA, Chain A"/>
    <property type="match status" value="2"/>
</dbReference>
<dbReference type="OMA" id="PPIMIAN"/>
<evidence type="ECO:0000256" key="8">
    <source>
        <dbReference type="ARBA" id="ARBA00023316"/>
    </source>
</evidence>
<protein>
    <submittedName>
        <fullName evidence="15">Cellulose synthase-like protein E6</fullName>
    </submittedName>
</protein>
<dbReference type="RefSeq" id="XP_010252797.1">
    <property type="nucleotide sequence ID" value="XM_010254495.2"/>
</dbReference>
<feature type="active site" evidence="10">
    <location>
        <position position="146"/>
    </location>
</feature>
<evidence type="ECO:0000313" key="15">
    <source>
        <dbReference type="RefSeq" id="XP_010252797.1"/>
    </source>
</evidence>
<feature type="transmembrane region" description="Helical" evidence="13">
    <location>
        <begin position="562"/>
        <end position="583"/>
    </location>
</feature>
<feature type="transmembrane region" description="Helical" evidence="13">
    <location>
        <begin position="59"/>
        <end position="76"/>
    </location>
</feature>
<keyword evidence="4 13" id="KW-0812">Transmembrane</keyword>
<name>A0A1U7ZWB8_NELNU</name>
<evidence type="ECO:0000256" key="10">
    <source>
        <dbReference type="PIRSR" id="PIRSR605150-1"/>
    </source>
</evidence>
<evidence type="ECO:0000256" key="7">
    <source>
        <dbReference type="ARBA" id="ARBA00023136"/>
    </source>
</evidence>
<accession>A0A1U7ZWB8</accession>
<feature type="binding site" evidence="12">
    <location>
        <position position="285"/>
    </location>
    <ligand>
        <name>Mn(2+)</name>
        <dbReference type="ChEBI" id="CHEBI:29035"/>
    </ligand>
</feature>
<evidence type="ECO:0000313" key="14">
    <source>
        <dbReference type="Proteomes" id="UP000189703"/>
    </source>
</evidence>
<dbReference type="GO" id="GO:0030244">
    <property type="term" value="P:cellulose biosynthetic process"/>
    <property type="evidence" value="ECO:0000318"/>
    <property type="project" value="GO_Central"/>
</dbReference>
<dbReference type="Proteomes" id="UP000189703">
    <property type="component" value="Unplaced"/>
</dbReference>
<organism evidence="14 15">
    <name type="scientific">Nelumbo nucifera</name>
    <name type="common">Sacred lotus</name>
    <dbReference type="NCBI Taxonomy" id="4432"/>
    <lineage>
        <taxon>Eukaryota</taxon>
        <taxon>Viridiplantae</taxon>
        <taxon>Streptophyta</taxon>
        <taxon>Embryophyta</taxon>
        <taxon>Tracheophyta</taxon>
        <taxon>Spermatophyta</taxon>
        <taxon>Magnoliopsida</taxon>
        <taxon>Proteales</taxon>
        <taxon>Nelumbonaceae</taxon>
        <taxon>Nelumbo</taxon>
    </lineage>
</organism>
<evidence type="ECO:0000256" key="4">
    <source>
        <dbReference type="ARBA" id="ARBA00022692"/>
    </source>
</evidence>
<keyword evidence="8" id="KW-0961">Cell wall biogenesis/degradation</keyword>
<sequence length="738" mass="83883">MSSSREGGGNEKVGLFETRKPKGRLTYKLFASTIFVGICLIWVYRIWYIPRAGEPGRWVWIGLFVAELWFGFYWVITQSVRWNVIFRYPFKERLSQRYGDKMPAVDIFVCTADPTIEPPIMIANTVLSVMAYDYPPEKLSVYLSDDGGSDLTFYALFEASRFARHWIPFCNKFQVEPRSPAVYFPASSSSDKEWLSVKMLYEDMRNRIETAVELGRIPEEIKGQHKGFWEWKSRVSKRDHHTILQILIDGRDSSNPTAVDIEGHALPTLVYLAREKRPQFPHNFKAGAMNALIRVSSEITNGQIILNVDCDMYSNDPEALRDALCFFMDEENGDEIAYVQFPQYYDNIINNDIYGNISPVINKLELAGADGYGGSLYCGSGCFHRREALSGKKYNKGYKVDWNKEIIRKMDKTHKSVCELEESSKVLANCTYENGTQWGKEMGLIYGCPAEDVITGLTIQCRGWKSVLYNPEKRGFLGVAPITLDQSLVQFKRWAEGMFQIAVSKYCPFWYGLGKIKIGLQMAYCVYCLWAPNSFPTLYYVVVTPVSLLEGISLFPQMSSLWFVPFAFVFIGKNVGGLVEAVCCGQSSRQWWNLQRMVLIRRTTSFLFGFTDTIVKKLGFSQTAFVITAKVADQDVSKRYEQGLLEFGTSSPMFTILATVALLNLFSLVWALKRVALDMELKAVEQLVSQIVLCGLVVLINIPVYQALFIRKDKGRMPTSVTVASTVLASLLCLMPMY</sequence>
<evidence type="ECO:0000256" key="5">
    <source>
        <dbReference type="ARBA" id="ARBA00022989"/>
    </source>
</evidence>
<evidence type="ECO:0000256" key="6">
    <source>
        <dbReference type="ARBA" id="ARBA00023034"/>
    </source>
</evidence>
<evidence type="ECO:0000256" key="1">
    <source>
        <dbReference type="ARBA" id="ARBA00004653"/>
    </source>
</evidence>
<feature type="transmembrane region" description="Helical" evidence="13">
    <location>
        <begin position="687"/>
        <end position="708"/>
    </location>
</feature>
<feature type="active site" evidence="10">
    <location>
        <position position="452"/>
    </location>
</feature>
<reference evidence="15" key="1">
    <citation type="submission" date="2025-08" db="UniProtKB">
        <authorList>
            <consortium name="RefSeq"/>
        </authorList>
    </citation>
    <scope>IDENTIFICATION</scope>
</reference>
<keyword evidence="5 13" id="KW-1133">Transmembrane helix</keyword>
<dbReference type="GO" id="GO:0016759">
    <property type="term" value="F:cellulose synthase activity"/>
    <property type="evidence" value="ECO:0000318"/>
    <property type="project" value="GO_Central"/>
</dbReference>
<dbReference type="PANTHER" id="PTHR13301">
    <property type="entry name" value="X-BOX TRANSCRIPTION FACTOR-RELATED"/>
    <property type="match status" value="1"/>
</dbReference>
<dbReference type="InterPro" id="IPR029044">
    <property type="entry name" value="Nucleotide-diphossugar_trans"/>
</dbReference>